<keyword evidence="12" id="KW-1185">Reference proteome</keyword>
<dbReference type="PROSITE" id="PS50920">
    <property type="entry name" value="SOLCAR"/>
    <property type="match status" value="3"/>
</dbReference>
<evidence type="ECO:0000256" key="5">
    <source>
        <dbReference type="ARBA" id="ARBA00022737"/>
    </source>
</evidence>
<dbReference type="GO" id="GO:0005469">
    <property type="term" value="F:succinate:fumarate antiporter activity"/>
    <property type="evidence" value="ECO:0007669"/>
    <property type="project" value="TreeGrafter"/>
</dbReference>
<feature type="repeat" description="Solcar" evidence="9">
    <location>
        <begin position="248"/>
        <end position="343"/>
    </location>
</feature>
<evidence type="ECO:0000256" key="7">
    <source>
        <dbReference type="ARBA" id="ARBA00023128"/>
    </source>
</evidence>
<feature type="repeat" description="Solcar" evidence="9">
    <location>
        <begin position="48"/>
        <end position="140"/>
    </location>
</feature>
<evidence type="ECO:0000256" key="2">
    <source>
        <dbReference type="ARBA" id="ARBA00006375"/>
    </source>
</evidence>
<dbReference type="GO" id="GO:0005471">
    <property type="term" value="F:ATP:ADP antiporter activity"/>
    <property type="evidence" value="ECO:0007669"/>
    <property type="project" value="InterPro"/>
</dbReference>
<proteinExistence type="inferred from homology"/>
<dbReference type="InterPro" id="IPR002067">
    <property type="entry name" value="MCP"/>
</dbReference>
<organism evidence="11 12">
    <name type="scientific">Halocaridina rubra</name>
    <name type="common">Hawaiian red shrimp</name>
    <dbReference type="NCBI Taxonomy" id="373956"/>
    <lineage>
        <taxon>Eukaryota</taxon>
        <taxon>Metazoa</taxon>
        <taxon>Ecdysozoa</taxon>
        <taxon>Arthropoda</taxon>
        <taxon>Crustacea</taxon>
        <taxon>Multicrustacea</taxon>
        <taxon>Malacostraca</taxon>
        <taxon>Eumalacostraca</taxon>
        <taxon>Eucarida</taxon>
        <taxon>Decapoda</taxon>
        <taxon>Pleocyemata</taxon>
        <taxon>Caridea</taxon>
        <taxon>Atyoidea</taxon>
        <taxon>Atyidae</taxon>
        <taxon>Halocaridina</taxon>
    </lineage>
</organism>
<gene>
    <name evidence="11" type="ORF">SK128_005576</name>
</gene>
<feature type="repeat" description="Solcar" evidence="9">
    <location>
        <begin position="147"/>
        <end position="233"/>
    </location>
</feature>
<dbReference type="InterPro" id="IPR049563">
    <property type="entry name" value="TXTP-like"/>
</dbReference>
<evidence type="ECO:0000256" key="8">
    <source>
        <dbReference type="ARBA" id="ARBA00023136"/>
    </source>
</evidence>
<keyword evidence="6" id="KW-1133">Transmembrane helix</keyword>
<comment type="similarity">
    <text evidence="2 10">Belongs to the mitochondrial carrier (TC 2.A.29) family.</text>
</comment>
<sequence length="356" mass="39455">MSESSEYGREKGGKNTIRRPLRSEFKKKFARTGMDSHVGYKAGREVQLTPIEHAIAGAASGVVTRTFVQPLDVLKIRFQLQVEPTWRRGGGLYHGVLQSTLKIIQNEGLFGLWKGHVPAQLLSISYGIGQFWSYEIFTRAVSEYTDGKRKLTAVCGGLAGVCGTLVSLPCDVIRTRLVAQGTPKIYNGVINAFSKIVKQESVFSLWKGLLPTLAMSAPQTALVFYFYTSFLNISKYLFVNSEENNIAPWLSYSAVSGTAAGVCAKVCIYPLDVLKKRFQIIGFEEARRQFGKVVIYPSAWSCIVSITREEGLRAWFKGLWPSMLKGGASSGIIFVTYEATCTAFARRHLNQENDVS</sequence>
<comment type="subcellular location">
    <subcellularLocation>
        <location evidence="1">Mitochondrion membrane</location>
        <topology evidence="1">Multi-pass membrane protein</topology>
    </subcellularLocation>
</comment>
<dbReference type="EMBL" id="JAXCGZ010005871">
    <property type="protein sequence ID" value="KAK7080544.1"/>
    <property type="molecule type" value="Genomic_DNA"/>
</dbReference>
<dbReference type="InterPro" id="IPR002113">
    <property type="entry name" value="ADT_euk_type"/>
</dbReference>
<comment type="caution">
    <text evidence="11">The sequence shown here is derived from an EMBL/GenBank/DDBJ whole genome shotgun (WGS) entry which is preliminary data.</text>
</comment>
<dbReference type="PANTHER" id="PTHR45788">
    <property type="entry name" value="SUCCINATE/FUMARATE MITOCHONDRIAL TRANSPORTER-RELATED"/>
    <property type="match status" value="1"/>
</dbReference>
<keyword evidence="7" id="KW-0496">Mitochondrion</keyword>
<dbReference type="InterPro" id="IPR023395">
    <property type="entry name" value="MCP_dom_sf"/>
</dbReference>
<evidence type="ECO:0000256" key="4">
    <source>
        <dbReference type="ARBA" id="ARBA00022692"/>
    </source>
</evidence>
<dbReference type="GO" id="GO:0140021">
    <property type="term" value="P:mitochondrial ADP transmembrane transport"/>
    <property type="evidence" value="ECO:0007669"/>
    <property type="project" value="InterPro"/>
</dbReference>
<keyword evidence="4 9" id="KW-0812">Transmembrane</keyword>
<reference evidence="11 12" key="1">
    <citation type="submission" date="2023-11" db="EMBL/GenBank/DDBJ databases">
        <title>Halocaridina rubra genome assembly.</title>
        <authorList>
            <person name="Smith C."/>
        </authorList>
    </citation>
    <scope>NUCLEOTIDE SEQUENCE [LARGE SCALE GENOMIC DNA]</scope>
    <source>
        <strain evidence="11">EP-1</strain>
        <tissue evidence="11">Whole</tissue>
    </source>
</reference>
<evidence type="ECO:0000256" key="1">
    <source>
        <dbReference type="ARBA" id="ARBA00004225"/>
    </source>
</evidence>
<name>A0AAN9AAH7_HALRR</name>
<evidence type="ECO:0000313" key="11">
    <source>
        <dbReference type="EMBL" id="KAK7080544.1"/>
    </source>
</evidence>
<dbReference type="InterPro" id="IPR018108">
    <property type="entry name" value="MCP_transmembrane"/>
</dbReference>
<dbReference type="Gene3D" id="1.50.40.10">
    <property type="entry name" value="Mitochondrial carrier domain"/>
    <property type="match status" value="1"/>
</dbReference>
<accession>A0AAN9AAH7</accession>
<evidence type="ECO:0000256" key="6">
    <source>
        <dbReference type="ARBA" id="ARBA00022989"/>
    </source>
</evidence>
<evidence type="ECO:0000313" key="12">
    <source>
        <dbReference type="Proteomes" id="UP001381693"/>
    </source>
</evidence>
<dbReference type="AlphaFoldDB" id="A0AAN9AAH7"/>
<dbReference type="Pfam" id="PF00153">
    <property type="entry name" value="Mito_carr"/>
    <property type="match status" value="3"/>
</dbReference>
<dbReference type="Proteomes" id="UP001381693">
    <property type="component" value="Unassembled WGS sequence"/>
</dbReference>
<dbReference type="GO" id="GO:1990544">
    <property type="term" value="P:mitochondrial ATP transmembrane transport"/>
    <property type="evidence" value="ECO:0007669"/>
    <property type="project" value="InterPro"/>
</dbReference>
<dbReference type="PRINTS" id="PR00927">
    <property type="entry name" value="ADPTRNSLCASE"/>
</dbReference>
<protein>
    <recommendedName>
        <fullName evidence="13">Mitochondrial thiamine pyrophosphate carrier</fullName>
    </recommendedName>
</protein>
<dbReference type="PRINTS" id="PR00926">
    <property type="entry name" value="MITOCARRIER"/>
</dbReference>
<dbReference type="GO" id="GO:0005743">
    <property type="term" value="C:mitochondrial inner membrane"/>
    <property type="evidence" value="ECO:0007669"/>
    <property type="project" value="InterPro"/>
</dbReference>
<keyword evidence="3 10" id="KW-0813">Transport</keyword>
<keyword evidence="8 9" id="KW-0472">Membrane</keyword>
<evidence type="ECO:0000256" key="9">
    <source>
        <dbReference type="PROSITE-ProRule" id="PRU00282"/>
    </source>
</evidence>
<evidence type="ECO:0000256" key="3">
    <source>
        <dbReference type="ARBA" id="ARBA00022448"/>
    </source>
</evidence>
<keyword evidence="5" id="KW-0677">Repeat</keyword>
<dbReference type="SUPFAM" id="SSF103506">
    <property type="entry name" value="Mitochondrial carrier"/>
    <property type="match status" value="1"/>
</dbReference>
<evidence type="ECO:0000256" key="10">
    <source>
        <dbReference type="RuleBase" id="RU000488"/>
    </source>
</evidence>
<evidence type="ECO:0008006" key="13">
    <source>
        <dbReference type="Google" id="ProtNLM"/>
    </source>
</evidence>